<proteinExistence type="predicted"/>
<dbReference type="EMBL" id="JAUGQQ010000023">
    <property type="protein sequence ID" value="MDN3725525.1"/>
    <property type="molecule type" value="Genomic_DNA"/>
</dbReference>
<sequence length="405" mass="47821">MRNNIIIFLLALFTNCSTVKIKDINSSERSIYETTDFYELQGNVKNFEMVSYFSTGLVDTKQIVEKGLSIDLSDTVAFQKLKNNDYNQSDIKKPNYNVYPVRKISFDKSGKIIKKKEYTLHVDIDKQKFQREDNYVTVTDYSYKKGLLEKTITSTKKLFNVAIISWVNGFKSWLLAYEEADKLLSTTSRIYNYDSKSRQVKAQDYNSKNETIFRIESKLGKKDTINEIMYNAQNDTLLISKSISFIKDEFKEKKYRTFLKIDETPEYKKITEKLYDRNYNLTIWEETIFKTSDSTKLKQTINSYVAGNNEDLILETVQIIKFKQGVEYYRELQKFFPNGLVQSIKSFQAPLIFPKYASKEEYLNAYKDETYKYEYDTQGNWIKAYKIDNSGNKLPNIFIRNIEYY</sequence>
<evidence type="ECO:0000313" key="2">
    <source>
        <dbReference type="Proteomes" id="UP001244787"/>
    </source>
</evidence>
<reference evidence="1 2" key="1">
    <citation type="submission" date="2023-06" db="EMBL/GenBank/DDBJ databases">
        <authorList>
            <person name="Ye Y.-Q."/>
            <person name="Du Z.-J."/>
        </authorList>
    </citation>
    <scope>NUCLEOTIDE SEQUENCE [LARGE SCALE GENOMIC DNA]</scope>
    <source>
        <strain evidence="1 2">SDUM287046</strain>
    </source>
</reference>
<dbReference type="Proteomes" id="UP001244787">
    <property type="component" value="Unassembled WGS sequence"/>
</dbReference>
<organism evidence="1 2">
    <name type="scientific">Aequorivita aurantiaca</name>
    <dbReference type="NCBI Taxonomy" id="3053356"/>
    <lineage>
        <taxon>Bacteria</taxon>
        <taxon>Pseudomonadati</taxon>
        <taxon>Bacteroidota</taxon>
        <taxon>Flavobacteriia</taxon>
        <taxon>Flavobacteriales</taxon>
        <taxon>Flavobacteriaceae</taxon>
        <taxon>Aequorivita</taxon>
    </lineage>
</organism>
<gene>
    <name evidence="1" type="ORF">QRD02_14160</name>
</gene>
<accession>A0ABT8DQL9</accession>
<protein>
    <recommendedName>
        <fullName evidence="3">Lipoprotein</fullName>
    </recommendedName>
</protein>
<evidence type="ECO:0000313" key="1">
    <source>
        <dbReference type="EMBL" id="MDN3725525.1"/>
    </source>
</evidence>
<dbReference type="RefSeq" id="WP_290255613.1">
    <property type="nucleotide sequence ID" value="NZ_JAUGQQ010000023.1"/>
</dbReference>
<keyword evidence="2" id="KW-1185">Reference proteome</keyword>
<comment type="caution">
    <text evidence="1">The sequence shown here is derived from an EMBL/GenBank/DDBJ whole genome shotgun (WGS) entry which is preliminary data.</text>
</comment>
<evidence type="ECO:0008006" key="3">
    <source>
        <dbReference type="Google" id="ProtNLM"/>
    </source>
</evidence>
<name>A0ABT8DQL9_9FLAO</name>